<name>A0ACC0ZIX1_9ROSI</name>
<accession>A0ACC0ZIX1</accession>
<comment type="caution">
    <text evidence="1">The sequence shown here is derived from an EMBL/GenBank/DDBJ whole genome shotgun (WGS) entry which is preliminary data.</text>
</comment>
<sequence length="215" mass="24511">MTITLKDVALLLGLEIDGEPVLGWNAETKLVEWKMLSATHVLPSILGWQHYFFTTAGNKVPVIALGKAYLKSQKYNQWLFNTTTERHLLDRCLRQFGLLIGIAPSMVHKYIMQMHNIAPVIARSTNLYHVKQLVNFVLLQTRSERLHMCSFALLIGKATYQNHVKELGKVMISSFLAQNKADERVNPQQYHGDSIFDLTELCQATGESDDSRFMM</sequence>
<evidence type="ECO:0000313" key="1">
    <source>
        <dbReference type="EMBL" id="KAJ0053200.1"/>
    </source>
</evidence>
<dbReference type="EMBL" id="CM047736">
    <property type="protein sequence ID" value="KAJ0053200.1"/>
    <property type="molecule type" value="Genomic_DNA"/>
</dbReference>
<evidence type="ECO:0000313" key="2">
    <source>
        <dbReference type="Proteomes" id="UP001163603"/>
    </source>
</evidence>
<protein>
    <submittedName>
        <fullName evidence="1">Uncharacterized protein</fullName>
    </submittedName>
</protein>
<gene>
    <name evidence="1" type="ORF">Pint_02609</name>
</gene>
<reference evidence="2" key="1">
    <citation type="journal article" date="2023" name="G3 (Bethesda)">
        <title>Genome assembly and association tests identify interacting loci associated with vigor, precocity, and sex in interspecific pistachio rootstocks.</title>
        <authorList>
            <person name="Palmer W."/>
            <person name="Jacygrad E."/>
            <person name="Sagayaradj S."/>
            <person name="Cavanaugh K."/>
            <person name="Han R."/>
            <person name="Bertier L."/>
            <person name="Beede B."/>
            <person name="Kafkas S."/>
            <person name="Golino D."/>
            <person name="Preece J."/>
            <person name="Michelmore R."/>
        </authorList>
    </citation>
    <scope>NUCLEOTIDE SEQUENCE [LARGE SCALE GENOMIC DNA]</scope>
</reference>
<proteinExistence type="predicted"/>
<organism evidence="1 2">
    <name type="scientific">Pistacia integerrima</name>
    <dbReference type="NCBI Taxonomy" id="434235"/>
    <lineage>
        <taxon>Eukaryota</taxon>
        <taxon>Viridiplantae</taxon>
        <taxon>Streptophyta</taxon>
        <taxon>Embryophyta</taxon>
        <taxon>Tracheophyta</taxon>
        <taxon>Spermatophyta</taxon>
        <taxon>Magnoliopsida</taxon>
        <taxon>eudicotyledons</taxon>
        <taxon>Gunneridae</taxon>
        <taxon>Pentapetalae</taxon>
        <taxon>rosids</taxon>
        <taxon>malvids</taxon>
        <taxon>Sapindales</taxon>
        <taxon>Anacardiaceae</taxon>
        <taxon>Pistacia</taxon>
    </lineage>
</organism>
<keyword evidence="2" id="KW-1185">Reference proteome</keyword>
<dbReference type="Proteomes" id="UP001163603">
    <property type="component" value="Chromosome 1"/>
</dbReference>